<feature type="signal peptide" evidence="1">
    <location>
        <begin position="1"/>
        <end position="21"/>
    </location>
</feature>
<evidence type="ECO:0000259" key="2">
    <source>
        <dbReference type="Pfam" id="PF05239"/>
    </source>
</evidence>
<dbReference type="AlphaFoldDB" id="A0A4V6CWU8"/>
<comment type="caution">
    <text evidence="3">The sequence shown here is derived from an EMBL/GenBank/DDBJ whole genome shotgun (WGS) entry which is preliminary data.</text>
</comment>
<organism evidence="3 4">
    <name type="scientific">Bradyrhizobium elkanii</name>
    <dbReference type="NCBI Taxonomy" id="29448"/>
    <lineage>
        <taxon>Bacteria</taxon>
        <taxon>Pseudomonadati</taxon>
        <taxon>Pseudomonadota</taxon>
        <taxon>Alphaproteobacteria</taxon>
        <taxon>Hyphomicrobiales</taxon>
        <taxon>Nitrobacteraceae</taxon>
        <taxon>Bradyrhizobium</taxon>
    </lineage>
</organism>
<evidence type="ECO:0000313" key="3">
    <source>
        <dbReference type="EMBL" id="TKV77875.1"/>
    </source>
</evidence>
<reference evidence="3 4" key="1">
    <citation type="submission" date="2019-05" db="EMBL/GenBank/DDBJ databases">
        <title>Draft Genome of Bradyrhizobium elkanii strain SEMIA 938, Used in Commercial Inoculants for Lupinus spp. in Brazil.</title>
        <authorList>
            <person name="Hungria M."/>
            <person name="Delamuta J.R.M."/>
            <person name="Ribeiro R.A."/>
            <person name="Nogueira M.A."/>
        </authorList>
    </citation>
    <scope>NUCLEOTIDE SEQUENCE [LARGE SCALE GENOMIC DNA]</scope>
    <source>
        <strain evidence="3 4">Semia 938</strain>
    </source>
</reference>
<protein>
    <submittedName>
        <fullName evidence="3">PRC-barrel domain containing protein</fullName>
    </submittedName>
</protein>
<dbReference type="Gene3D" id="2.30.30.240">
    <property type="entry name" value="PRC-barrel domain"/>
    <property type="match status" value="1"/>
</dbReference>
<feature type="domain" description="PRC-barrel" evidence="2">
    <location>
        <begin position="37"/>
        <end position="108"/>
    </location>
</feature>
<dbReference type="SUPFAM" id="SSF50346">
    <property type="entry name" value="PRC-barrel domain"/>
    <property type="match status" value="1"/>
</dbReference>
<feature type="chain" id="PRO_5020515596" evidence="1">
    <location>
        <begin position="22"/>
        <end position="129"/>
    </location>
</feature>
<gene>
    <name evidence="3" type="ORF">FDV58_28835</name>
</gene>
<proteinExistence type="predicted"/>
<name>A0A4V6CWU8_BRAEL</name>
<dbReference type="InterPro" id="IPR011033">
    <property type="entry name" value="PRC_barrel-like_sf"/>
</dbReference>
<accession>A0A4V6CWU8</accession>
<dbReference type="PROSITE" id="PS51257">
    <property type="entry name" value="PROKAR_LIPOPROTEIN"/>
    <property type="match status" value="1"/>
</dbReference>
<evidence type="ECO:0000256" key="1">
    <source>
        <dbReference type="SAM" id="SignalP"/>
    </source>
</evidence>
<sequence>MKLTTILAASAIIASCSAAFAADTVTAAPPESWTVTNYYKQSVYDPKESKIGTIDDVLVDKSGKVTGLVIGVGGFLGAGEKDVIVPFTAVRTEKKDDKWWLTLDETKDGLKAAPGFKYDKASTTWVPEK</sequence>
<dbReference type="RefSeq" id="WP_137482137.1">
    <property type="nucleotide sequence ID" value="NZ_SZZP01000020.1"/>
</dbReference>
<dbReference type="InterPro" id="IPR027275">
    <property type="entry name" value="PRC-brl_dom"/>
</dbReference>
<dbReference type="PANTHER" id="PTHR36505">
    <property type="entry name" value="BLR1072 PROTEIN"/>
    <property type="match status" value="1"/>
</dbReference>
<dbReference type="Pfam" id="PF05239">
    <property type="entry name" value="PRC"/>
    <property type="match status" value="1"/>
</dbReference>
<keyword evidence="1" id="KW-0732">Signal</keyword>
<evidence type="ECO:0000313" key="4">
    <source>
        <dbReference type="Proteomes" id="UP000305095"/>
    </source>
</evidence>
<dbReference type="PANTHER" id="PTHR36505:SF1">
    <property type="entry name" value="BLR1072 PROTEIN"/>
    <property type="match status" value="1"/>
</dbReference>
<dbReference type="EMBL" id="SZZP01000020">
    <property type="protein sequence ID" value="TKV77875.1"/>
    <property type="molecule type" value="Genomic_DNA"/>
</dbReference>
<dbReference type="Proteomes" id="UP000305095">
    <property type="component" value="Unassembled WGS sequence"/>
</dbReference>